<evidence type="ECO:0000313" key="1">
    <source>
        <dbReference type="EMBL" id="KIW88790.1"/>
    </source>
</evidence>
<dbReference type="Proteomes" id="UP000053789">
    <property type="component" value="Unassembled WGS sequence"/>
</dbReference>
<gene>
    <name evidence="1" type="ORF">Z519_10837</name>
</gene>
<proteinExistence type="predicted"/>
<dbReference type="EMBL" id="KN846998">
    <property type="protein sequence ID" value="KIW88790.1"/>
    <property type="molecule type" value="Genomic_DNA"/>
</dbReference>
<name>A0A0D2HD31_CLAB1</name>
<dbReference type="HOGENOM" id="CLU_2413073_0_0_1"/>
<protein>
    <submittedName>
        <fullName evidence="1">Uncharacterized protein</fullName>
    </submittedName>
</protein>
<evidence type="ECO:0000313" key="2">
    <source>
        <dbReference type="Proteomes" id="UP000053789"/>
    </source>
</evidence>
<sequence>MYQSSWSAINEFAHTFFTGSITPYSNAFDGSRVLQAFYNNGARSSGSVRSIFANVAESMTTHIRQSGNMILGAPAPGTVYRQDICAAFAVRG</sequence>
<dbReference type="RefSeq" id="XP_016615459.1">
    <property type="nucleotide sequence ID" value="XM_016768552.1"/>
</dbReference>
<dbReference type="VEuPathDB" id="FungiDB:Z519_10837"/>
<reference evidence="1" key="1">
    <citation type="submission" date="2015-01" db="EMBL/GenBank/DDBJ databases">
        <title>The Genome Sequence of Cladophialophora bantiana CBS 173.52.</title>
        <authorList>
            <consortium name="The Broad Institute Genomics Platform"/>
            <person name="Cuomo C."/>
            <person name="de Hoog S."/>
            <person name="Gorbushina A."/>
            <person name="Stielow B."/>
            <person name="Teixiera M."/>
            <person name="Abouelleil A."/>
            <person name="Chapman S.B."/>
            <person name="Priest M."/>
            <person name="Young S.K."/>
            <person name="Wortman J."/>
            <person name="Nusbaum C."/>
            <person name="Birren B."/>
        </authorList>
    </citation>
    <scope>NUCLEOTIDE SEQUENCE [LARGE SCALE GENOMIC DNA]</scope>
    <source>
        <strain evidence="1">CBS 173.52</strain>
    </source>
</reference>
<organism evidence="1 2">
    <name type="scientific">Cladophialophora bantiana (strain ATCC 10958 / CBS 173.52 / CDC B-1940 / NIH 8579)</name>
    <name type="common">Xylohypha bantiana</name>
    <dbReference type="NCBI Taxonomy" id="1442370"/>
    <lineage>
        <taxon>Eukaryota</taxon>
        <taxon>Fungi</taxon>
        <taxon>Dikarya</taxon>
        <taxon>Ascomycota</taxon>
        <taxon>Pezizomycotina</taxon>
        <taxon>Eurotiomycetes</taxon>
        <taxon>Chaetothyriomycetidae</taxon>
        <taxon>Chaetothyriales</taxon>
        <taxon>Herpotrichiellaceae</taxon>
        <taxon>Cladophialophora</taxon>
    </lineage>
</organism>
<dbReference type="OrthoDB" id="5242705at2759"/>
<keyword evidence="2" id="KW-1185">Reference proteome</keyword>
<dbReference type="GeneID" id="27703765"/>
<accession>A0A0D2HD31</accession>
<dbReference type="AlphaFoldDB" id="A0A0D2HD31"/>